<evidence type="ECO:0000256" key="6">
    <source>
        <dbReference type="SAM" id="Phobius"/>
    </source>
</evidence>
<feature type="transmembrane region" description="Helical" evidence="6">
    <location>
        <begin position="107"/>
        <end position="124"/>
    </location>
</feature>
<evidence type="ECO:0000313" key="8">
    <source>
        <dbReference type="EMBL" id="ERP31349.1"/>
    </source>
</evidence>
<dbReference type="InterPro" id="IPR051461">
    <property type="entry name" value="UPF0750_membrane"/>
</dbReference>
<keyword evidence="3 6" id="KW-0812">Transmembrane</keyword>
<dbReference type="GO" id="GO:0005886">
    <property type="term" value="C:plasma membrane"/>
    <property type="evidence" value="ECO:0007669"/>
    <property type="project" value="UniProtKB-SubCell"/>
</dbReference>
<feature type="transmembrane region" description="Helical" evidence="6">
    <location>
        <begin position="42"/>
        <end position="65"/>
    </location>
</feature>
<evidence type="ECO:0000256" key="4">
    <source>
        <dbReference type="ARBA" id="ARBA00022989"/>
    </source>
</evidence>
<dbReference type="RefSeq" id="WP_022637134.1">
    <property type="nucleotide sequence ID" value="NZ_ASJR01000014.1"/>
</dbReference>
<protein>
    <recommendedName>
        <fullName evidence="7">DUF2179 domain-containing protein</fullName>
    </recommendedName>
</protein>
<accession>U7D4D7</accession>
<dbReference type="CDD" id="cd16380">
    <property type="entry name" value="YitT_C"/>
    <property type="match status" value="1"/>
</dbReference>
<dbReference type="eggNOG" id="COG1284">
    <property type="taxonomic scope" value="Bacteria"/>
</dbReference>
<keyword evidence="4 6" id="KW-1133">Transmembrane helix</keyword>
<reference evidence="8 9" key="1">
    <citation type="journal article" date="2013" name="Environ. Microbiol.">
        <title>Genome analysis of Chitinivibrio alkaliphilus gen. nov., sp. nov., a novel extremely haloalkaliphilic anaerobic chitinolytic bacterium from the candidate phylum Termite Group 3.</title>
        <authorList>
            <person name="Sorokin D.Y."/>
            <person name="Gumerov V.M."/>
            <person name="Rakitin A.L."/>
            <person name="Beletsky A.V."/>
            <person name="Damste J.S."/>
            <person name="Muyzer G."/>
            <person name="Mardanov A.V."/>
            <person name="Ravin N.V."/>
        </authorList>
    </citation>
    <scope>NUCLEOTIDE SEQUENCE [LARGE SCALE GENOMIC DNA]</scope>
    <source>
        <strain evidence="8 9">ACht1</strain>
    </source>
</reference>
<dbReference type="Pfam" id="PF02588">
    <property type="entry name" value="YitT_membrane"/>
    <property type="match status" value="1"/>
</dbReference>
<dbReference type="EMBL" id="ASJR01000014">
    <property type="protein sequence ID" value="ERP31349.1"/>
    <property type="molecule type" value="Genomic_DNA"/>
</dbReference>
<dbReference type="PANTHER" id="PTHR33545:SF3">
    <property type="entry name" value="UPF0750 MEMBRANE PROTEIN YQFU"/>
    <property type="match status" value="1"/>
</dbReference>
<dbReference type="AlphaFoldDB" id="U7D4D7"/>
<gene>
    <name evidence="8" type="ORF">CALK_1694</name>
</gene>
<sequence>MDLLLKIIRDYLFIAFGACAVAVSIELILAPNELVGGGVFSLAIIISFITDISLWIPILLLNTLMAAYSLLYFHPEFILKTAFGILCMTGAMFYFQGASAVTDSDVLILIYGGVILGTGIGLVIKGGGALGIEMLAMVFAKRFNIRISAFLLTVNGITLLILVWMISLEKAMFSVALLYVSSKTIDFVIDGSRHERSLFIISRIPEKVSSALIEELNLRLTYLYGQGGYTKENRKIIYCITNRVLYNRVCALVSDIDPKAIIEANYVYETIGTEAQKLPSKKHLKKGK</sequence>
<proteinExistence type="predicted"/>
<dbReference type="InterPro" id="IPR019264">
    <property type="entry name" value="DUF2179"/>
</dbReference>
<evidence type="ECO:0000256" key="5">
    <source>
        <dbReference type="ARBA" id="ARBA00023136"/>
    </source>
</evidence>
<dbReference type="InterPro" id="IPR015867">
    <property type="entry name" value="N-reg_PII/ATP_PRibTrfase_C"/>
</dbReference>
<dbReference type="STRING" id="1313304.CALK_1694"/>
<dbReference type="Pfam" id="PF10035">
    <property type="entry name" value="DUF2179"/>
    <property type="match status" value="1"/>
</dbReference>
<feature type="transmembrane region" description="Helical" evidence="6">
    <location>
        <begin position="77"/>
        <end position="95"/>
    </location>
</feature>
<evidence type="ECO:0000256" key="1">
    <source>
        <dbReference type="ARBA" id="ARBA00004651"/>
    </source>
</evidence>
<comment type="caution">
    <text evidence="8">The sequence shown here is derived from an EMBL/GenBank/DDBJ whole genome shotgun (WGS) entry which is preliminary data.</text>
</comment>
<dbReference type="OrthoDB" id="265478at2"/>
<feature type="transmembrane region" description="Helical" evidence="6">
    <location>
        <begin position="145"/>
        <end position="165"/>
    </location>
</feature>
<organism evidence="8 9">
    <name type="scientific">Chitinivibrio alkaliphilus ACht1</name>
    <dbReference type="NCBI Taxonomy" id="1313304"/>
    <lineage>
        <taxon>Bacteria</taxon>
        <taxon>Pseudomonadati</taxon>
        <taxon>Fibrobacterota</taxon>
        <taxon>Chitinivibrionia</taxon>
        <taxon>Chitinivibrionales</taxon>
        <taxon>Chitinivibrionaceae</taxon>
        <taxon>Chitinivibrio</taxon>
    </lineage>
</organism>
<evidence type="ECO:0000256" key="3">
    <source>
        <dbReference type="ARBA" id="ARBA00022692"/>
    </source>
</evidence>
<keyword evidence="5 6" id="KW-0472">Membrane</keyword>
<dbReference type="PIRSF" id="PIRSF006483">
    <property type="entry name" value="Membrane_protein_YitT"/>
    <property type="match status" value="1"/>
</dbReference>
<dbReference type="InterPro" id="IPR003740">
    <property type="entry name" value="YitT"/>
</dbReference>
<keyword evidence="2" id="KW-1003">Cell membrane</keyword>
<feature type="transmembrane region" description="Helical" evidence="6">
    <location>
        <begin position="12"/>
        <end position="30"/>
    </location>
</feature>
<keyword evidence="9" id="KW-1185">Reference proteome</keyword>
<comment type="subcellular location">
    <subcellularLocation>
        <location evidence="1">Cell membrane</location>
        <topology evidence="1">Multi-pass membrane protein</topology>
    </subcellularLocation>
</comment>
<evidence type="ECO:0000313" key="9">
    <source>
        <dbReference type="Proteomes" id="UP000017148"/>
    </source>
</evidence>
<dbReference type="Proteomes" id="UP000017148">
    <property type="component" value="Unassembled WGS sequence"/>
</dbReference>
<feature type="domain" description="DUF2179" evidence="7">
    <location>
        <begin position="221"/>
        <end position="272"/>
    </location>
</feature>
<evidence type="ECO:0000256" key="2">
    <source>
        <dbReference type="ARBA" id="ARBA00022475"/>
    </source>
</evidence>
<dbReference type="PANTHER" id="PTHR33545">
    <property type="entry name" value="UPF0750 MEMBRANE PROTEIN YITT-RELATED"/>
    <property type="match status" value="1"/>
</dbReference>
<evidence type="ECO:0000259" key="7">
    <source>
        <dbReference type="Pfam" id="PF10035"/>
    </source>
</evidence>
<name>U7D4D7_9BACT</name>
<dbReference type="Gene3D" id="3.30.70.120">
    <property type="match status" value="1"/>
</dbReference>